<comment type="subcellular location">
    <subcellularLocation>
        <location evidence="1 12">Mitochondrion inner membrane</location>
        <topology evidence="1 12">Multi-pass membrane protein</topology>
    </subcellularLocation>
</comment>
<dbReference type="PANTHER" id="PTHR13337:SF2">
    <property type="entry name" value="SUCCINATE DEHYDROGENASE [UBIQUINONE] CYTOCHROME B SMALL SUBUNIT, MITOCHONDRIAL"/>
    <property type="match status" value="1"/>
</dbReference>
<evidence type="ECO:0000256" key="7">
    <source>
        <dbReference type="ARBA" id="ARBA00022989"/>
    </source>
</evidence>
<dbReference type="GO" id="GO:0020037">
    <property type="term" value="F:heme binding"/>
    <property type="evidence" value="ECO:0007669"/>
    <property type="project" value="TreeGrafter"/>
</dbReference>
<reference evidence="13 14" key="1">
    <citation type="journal article" name="Sci. Rep.">
        <title>Genome-scale phylogenetic analyses confirm Olpidium as the closest living zoosporic fungus to the non-flagellated, terrestrial fungi.</title>
        <authorList>
            <person name="Chang Y."/>
            <person name="Rochon D."/>
            <person name="Sekimoto S."/>
            <person name="Wang Y."/>
            <person name="Chovatia M."/>
            <person name="Sandor L."/>
            <person name="Salamov A."/>
            <person name="Grigoriev I.V."/>
            <person name="Stajich J.E."/>
            <person name="Spatafora J.W."/>
        </authorList>
    </citation>
    <scope>NUCLEOTIDE SEQUENCE [LARGE SCALE GENOMIC DNA]</scope>
    <source>
        <strain evidence="13">S191</strain>
    </source>
</reference>
<dbReference type="GO" id="GO:0046872">
    <property type="term" value="F:metal ion binding"/>
    <property type="evidence" value="ECO:0007669"/>
    <property type="project" value="UniProtKB-KW"/>
</dbReference>
<accession>A0A8H8A090</accession>
<dbReference type="InterPro" id="IPR007992">
    <property type="entry name" value="CybS"/>
</dbReference>
<dbReference type="InterPro" id="IPR034804">
    <property type="entry name" value="SQR/QFR_C/D"/>
</dbReference>
<evidence type="ECO:0000256" key="6">
    <source>
        <dbReference type="ARBA" id="ARBA00022946"/>
    </source>
</evidence>
<dbReference type="Gene3D" id="1.20.1300.10">
    <property type="entry name" value="Fumarate reductase/succinate dehydrogenase, transmembrane subunit"/>
    <property type="match status" value="1"/>
</dbReference>
<dbReference type="GO" id="GO:0006099">
    <property type="term" value="P:tricarboxylic acid cycle"/>
    <property type="evidence" value="ECO:0007669"/>
    <property type="project" value="TreeGrafter"/>
</dbReference>
<keyword evidence="11" id="KW-0479">Metal-binding</keyword>
<keyword evidence="4" id="KW-0812">Transmembrane</keyword>
<evidence type="ECO:0000313" key="14">
    <source>
        <dbReference type="Proteomes" id="UP000673691"/>
    </source>
</evidence>
<dbReference type="AlphaFoldDB" id="A0A8H8A090"/>
<feature type="binding site" evidence="10">
    <location>
        <position position="195"/>
    </location>
    <ligand>
        <name>a ubiquinone</name>
        <dbReference type="ChEBI" id="CHEBI:16389"/>
        <note>ligand shared with IP/SDHB</note>
    </ligand>
</feature>
<evidence type="ECO:0000256" key="10">
    <source>
        <dbReference type="PIRSR" id="PIRSR607992-1"/>
    </source>
</evidence>
<dbReference type="GO" id="GO:0048039">
    <property type="term" value="F:ubiquinone binding"/>
    <property type="evidence" value="ECO:0007669"/>
    <property type="project" value="TreeGrafter"/>
</dbReference>
<evidence type="ECO:0000256" key="9">
    <source>
        <dbReference type="ARBA" id="ARBA00023136"/>
    </source>
</evidence>
<keyword evidence="6 12" id="KW-0809">Transit peptide</keyword>
<keyword evidence="5 12" id="KW-0999">Mitochondrion inner membrane</keyword>
<name>A0A8H8A090_9FUNG</name>
<comment type="similarity">
    <text evidence="2 12">Belongs to the CybS family.</text>
</comment>
<keyword evidence="3" id="KW-0813">Transport</keyword>
<proteinExistence type="inferred from homology"/>
<dbReference type="OrthoDB" id="18577at2759"/>
<dbReference type="GO" id="GO:0005743">
    <property type="term" value="C:mitochondrial inner membrane"/>
    <property type="evidence" value="ECO:0007669"/>
    <property type="project" value="UniProtKB-SubCell"/>
</dbReference>
<feature type="binding site" description="axial binding residue" evidence="11">
    <location>
        <position position="183"/>
    </location>
    <ligand>
        <name>heme b</name>
        <dbReference type="ChEBI" id="CHEBI:60344"/>
        <note>ligand shared with SDHC</note>
    </ligand>
    <ligandPart>
        <name>Fe</name>
        <dbReference type="ChEBI" id="CHEBI:18248"/>
    </ligandPart>
</feature>
<keyword evidence="7" id="KW-1133">Transmembrane helix</keyword>
<dbReference type="PANTHER" id="PTHR13337">
    <property type="entry name" value="SUCCINATE DEHYDROGENASE"/>
    <property type="match status" value="1"/>
</dbReference>
<evidence type="ECO:0000256" key="8">
    <source>
        <dbReference type="ARBA" id="ARBA00023128"/>
    </source>
</evidence>
<gene>
    <name evidence="13" type="ORF">BJ554DRAFT_3709</name>
</gene>
<evidence type="ECO:0000256" key="1">
    <source>
        <dbReference type="ARBA" id="ARBA00004448"/>
    </source>
</evidence>
<dbReference type="Pfam" id="PF05328">
    <property type="entry name" value="CybS"/>
    <property type="match status" value="1"/>
</dbReference>
<sequence>MTLRQALEVAKAVQKLGIRDCVDLDWVNGKTLPKETANSAVFGAIVGAIYHERLNCLWHLLLGFARRAAEDGEAFTTRSGRKGAATSAAMSGRLFAAPPLRALGRQACGARPALRHAPSAPRCGLPRTAPVATDIKPDKLNGSYHWDFERALSVALIPLIGTSAAYGAHPTTDLLLGVVLPLHSHIGFDACITDYVDGRKFPVLNKVCVWSLRAGTVLLLYGCYEFNTNDVGLTEGLKKIWKA</sequence>
<evidence type="ECO:0000313" key="13">
    <source>
        <dbReference type="EMBL" id="KAG5462748.1"/>
    </source>
</evidence>
<protein>
    <recommendedName>
        <fullName evidence="12">Succinate dehydrogenase [ubiquinone] cytochrome b small subunit</fullName>
    </recommendedName>
</protein>
<dbReference type="GO" id="GO:0006121">
    <property type="term" value="P:mitochondrial electron transport, succinate to ubiquinone"/>
    <property type="evidence" value="ECO:0007669"/>
    <property type="project" value="TreeGrafter"/>
</dbReference>
<evidence type="ECO:0000256" key="5">
    <source>
        <dbReference type="ARBA" id="ARBA00022792"/>
    </source>
</evidence>
<evidence type="ECO:0000256" key="3">
    <source>
        <dbReference type="ARBA" id="ARBA00022448"/>
    </source>
</evidence>
<comment type="caution">
    <text evidence="13">The sequence shown here is derived from an EMBL/GenBank/DDBJ whole genome shotgun (WGS) entry which is preliminary data.</text>
</comment>
<dbReference type="Proteomes" id="UP000673691">
    <property type="component" value="Unassembled WGS sequence"/>
</dbReference>
<evidence type="ECO:0000256" key="12">
    <source>
        <dbReference type="RuleBase" id="RU364031"/>
    </source>
</evidence>
<dbReference type="CDD" id="cd03496">
    <property type="entry name" value="SQR_TypeC_CybS"/>
    <property type="match status" value="1"/>
</dbReference>
<evidence type="ECO:0000256" key="2">
    <source>
        <dbReference type="ARBA" id="ARBA00007294"/>
    </source>
</evidence>
<organism evidence="13 14">
    <name type="scientific">Olpidium bornovanus</name>
    <dbReference type="NCBI Taxonomy" id="278681"/>
    <lineage>
        <taxon>Eukaryota</taxon>
        <taxon>Fungi</taxon>
        <taxon>Fungi incertae sedis</taxon>
        <taxon>Olpidiomycota</taxon>
        <taxon>Olpidiomycotina</taxon>
        <taxon>Olpidiomycetes</taxon>
        <taxon>Olpidiales</taxon>
        <taxon>Olpidiaceae</taxon>
        <taxon>Olpidium</taxon>
    </lineage>
</organism>
<keyword evidence="9 12" id="KW-0472">Membrane</keyword>
<evidence type="ECO:0000256" key="4">
    <source>
        <dbReference type="ARBA" id="ARBA00022692"/>
    </source>
</evidence>
<dbReference type="EMBL" id="JAEFCI010001667">
    <property type="protein sequence ID" value="KAG5462748.1"/>
    <property type="molecule type" value="Genomic_DNA"/>
</dbReference>
<keyword evidence="11" id="KW-0408">Iron</keyword>
<keyword evidence="14" id="KW-1185">Reference proteome</keyword>
<evidence type="ECO:0000256" key="11">
    <source>
        <dbReference type="PIRSR" id="PIRSR607992-2"/>
    </source>
</evidence>
<keyword evidence="8 12" id="KW-0496">Mitochondrion</keyword>